<sequence>MEIKASPKNKYKRIPLFLNDILLLIIAKNKKPINNKSVKYKKTESHSLPCQEIVARNCRGIKKRKA</sequence>
<dbReference type="Proteomes" id="UP000177810">
    <property type="component" value="Unassembled WGS sequence"/>
</dbReference>
<proteinExistence type="predicted"/>
<comment type="caution">
    <text evidence="1">The sequence shown here is derived from an EMBL/GenBank/DDBJ whole genome shotgun (WGS) entry which is preliminary data.</text>
</comment>
<gene>
    <name evidence="1" type="ORF">A2V69_00630</name>
</gene>
<reference evidence="1 2" key="1">
    <citation type="journal article" date="2016" name="Nat. Commun.">
        <title>Thousands of microbial genomes shed light on interconnected biogeochemical processes in an aquifer system.</title>
        <authorList>
            <person name="Anantharaman K."/>
            <person name="Brown C.T."/>
            <person name="Hug L.A."/>
            <person name="Sharon I."/>
            <person name="Castelle C.J."/>
            <person name="Probst A.J."/>
            <person name="Thomas B.C."/>
            <person name="Singh A."/>
            <person name="Wilkins M.J."/>
            <person name="Karaoz U."/>
            <person name="Brodie E.L."/>
            <person name="Williams K.H."/>
            <person name="Hubbard S.S."/>
            <person name="Banfield J.F."/>
        </authorList>
    </citation>
    <scope>NUCLEOTIDE SEQUENCE [LARGE SCALE GENOMIC DNA]</scope>
</reference>
<organism evidence="1 2">
    <name type="scientific">Candidatus Portnoybacteria bacterium RBG_13_40_8</name>
    <dbReference type="NCBI Taxonomy" id="1801990"/>
    <lineage>
        <taxon>Bacteria</taxon>
        <taxon>Candidatus Portnoyibacteriota</taxon>
    </lineage>
</organism>
<dbReference type="AlphaFoldDB" id="A0A1G2F459"/>
<dbReference type="STRING" id="1801990.A2V69_00630"/>
<name>A0A1G2F459_9BACT</name>
<accession>A0A1G2F459</accession>
<evidence type="ECO:0000313" key="1">
    <source>
        <dbReference type="EMBL" id="OGZ32866.1"/>
    </source>
</evidence>
<evidence type="ECO:0000313" key="2">
    <source>
        <dbReference type="Proteomes" id="UP000177810"/>
    </source>
</evidence>
<dbReference type="EMBL" id="MHMT01000012">
    <property type="protein sequence ID" value="OGZ32866.1"/>
    <property type="molecule type" value="Genomic_DNA"/>
</dbReference>
<protein>
    <submittedName>
        <fullName evidence="1">Uncharacterized protein</fullName>
    </submittedName>
</protein>